<protein>
    <recommendedName>
        <fullName evidence="2">CCHC-type domain-containing protein</fullName>
    </recommendedName>
</protein>
<gene>
    <name evidence="3" type="ORF">OBRU01_03945</name>
</gene>
<dbReference type="Gene3D" id="2.40.70.10">
    <property type="entry name" value="Acid Proteases"/>
    <property type="match status" value="1"/>
</dbReference>
<feature type="compositionally biased region" description="Basic residues" evidence="1">
    <location>
        <begin position="86"/>
        <end position="100"/>
    </location>
</feature>
<dbReference type="SUPFAM" id="SSF57756">
    <property type="entry name" value="Retrovirus zinc finger-like domains"/>
    <property type="match status" value="1"/>
</dbReference>
<dbReference type="Pfam" id="PF13650">
    <property type="entry name" value="Asp_protease_2"/>
    <property type="match status" value="1"/>
</dbReference>
<dbReference type="InterPro" id="IPR001878">
    <property type="entry name" value="Znf_CCHC"/>
</dbReference>
<dbReference type="Gene3D" id="4.10.60.10">
    <property type="entry name" value="Zinc finger, CCHC-type"/>
    <property type="match status" value="1"/>
</dbReference>
<dbReference type="Proteomes" id="UP000037510">
    <property type="component" value="Unassembled WGS sequence"/>
</dbReference>
<evidence type="ECO:0000256" key="1">
    <source>
        <dbReference type="SAM" id="MobiDB-lite"/>
    </source>
</evidence>
<comment type="caution">
    <text evidence="3">The sequence shown here is derived from an EMBL/GenBank/DDBJ whole genome shotgun (WGS) entry which is preliminary data.</text>
</comment>
<keyword evidence="4" id="KW-1185">Reference proteome</keyword>
<dbReference type="AlphaFoldDB" id="A0A0L7LG40"/>
<feature type="compositionally biased region" description="Basic residues" evidence="1">
    <location>
        <begin position="116"/>
        <end position="137"/>
    </location>
</feature>
<dbReference type="GO" id="GO:0008270">
    <property type="term" value="F:zinc ion binding"/>
    <property type="evidence" value="ECO:0007669"/>
    <property type="project" value="InterPro"/>
</dbReference>
<feature type="domain" description="CCHC-type" evidence="2">
    <location>
        <begin position="414"/>
        <end position="430"/>
    </location>
</feature>
<organism evidence="3 4">
    <name type="scientific">Operophtera brumata</name>
    <name type="common">Winter moth</name>
    <name type="synonym">Phalaena brumata</name>
    <dbReference type="NCBI Taxonomy" id="104452"/>
    <lineage>
        <taxon>Eukaryota</taxon>
        <taxon>Metazoa</taxon>
        <taxon>Ecdysozoa</taxon>
        <taxon>Arthropoda</taxon>
        <taxon>Hexapoda</taxon>
        <taxon>Insecta</taxon>
        <taxon>Pterygota</taxon>
        <taxon>Neoptera</taxon>
        <taxon>Endopterygota</taxon>
        <taxon>Lepidoptera</taxon>
        <taxon>Glossata</taxon>
        <taxon>Ditrysia</taxon>
        <taxon>Geometroidea</taxon>
        <taxon>Geometridae</taxon>
        <taxon>Larentiinae</taxon>
        <taxon>Operophtera</taxon>
    </lineage>
</organism>
<dbReference type="GO" id="GO:0003676">
    <property type="term" value="F:nucleic acid binding"/>
    <property type="evidence" value="ECO:0007669"/>
    <property type="project" value="InterPro"/>
</dbReference>
<feature type="compositionally biased region" description="Basic residues" evidence="1">
    <location>
        <begin position="1"/>
        <end position="14"/>
    </location>
</feature>
<name>A0A0L7LG40_OPEBR</name>
<feature type="compositionally biased region" description="Basic residues" evidence="1">
    <location>
        <begin position="36"/>
        <end position="64"/>
    </location>
</feature>
<dbReference type="SMART" id="SM00343">
    <property type="entry name" value="ZnF_C2HC"/>
    <property type="match status" value="2"/>
</dbReference>
<evidence type="ECO:0000313" key="3">
    <source>
        <dbReference type="EMBL" id="KOB74422.1"/>
    </source>
</evidence>
<feature type="domain" description="CCHC-type" evidence="2">
    <location>
        <begin position="434"/>
        <end position="450"/>
    </location>
</feature>
<evidence type="ECO:0000313" key="4">
    <source>
        <dbReference type="Proteomes" id="UP000037510"/>
    </source>
</evidence>
<dbReference type="InterPro" id="IPR021109">
    <property type="entry name" value="Peptidase_aspartic_dom_sf"/>
</dbReference>
<accession>A0A0L7LG40</accession>
<reference evidence="3 4" key="1">
    <citation type="journal article" date="2015" name="Genome Biol. Evol.">
        <title>The genome of winter moth (Operophtera brumata) provides a genomic perspective on sexual dimorphism and phenology.</title>
        <authorList>
            <person name="Derks M.F."/>
            <person name="Smit S."/>
            <person name="Salis L."/>
            <person name="Schijlen E."/>
            <person name="Bossers A."/>
            <person name="Mateman C."/>
            <person name="Pijl A.S."/>
            <person name="de Ridder D."/>
            <person name="Groenen M.A."/>
            <person name="Visser M.E."/>
            <person name="Megens H.J."/>
        </authorList>
    </citation>
    <scope>NUCLEOTIDE SEQUENCE [LARGE SCALE GENOMIC DNA]</scope>
    <source>
        <strain evidence="3">WM2013NL</strain>
        <tissue evidence="3">Head and thorax</tissue>
    </source>
</reference>
<dbReference type="EMBL" id="JTDY01001243">
    <property type="protein sequence ID" value="KOB74422.1"/>
    <property type="molecule type" value="Genomic_DNA"/>
</dbReference>
<feature type="region of interest" description="Disordered" evidence="1">
    <location>
        <begin position="1"/>
        <end position="184"/>
    </location>
</feature>
<feature type="compositionally biased region" description="Polar residues" evidence="1">
    <location>
        <begin position="74"/>
        <end position="85"/>
    </location>
</feature>
<sequence>MGKNKGHRRRRSKSRSVATPRNQGAGSIEREGRSRSQSRGRTRSRSPHKRRRRDSLRRRSRSRGTPRDSEARSRSQSRGRTPSHSPHTRHASLRRSRSKGRPRDSRARQVSDRSHSRSQTRSRSPHAYRARRHRSRSRERNSRPSRSTSKRPKPSDHVRHGNSNDRRESPPASLRSRLRCEPSNSKENDVQSLFFKKFIDFMSNIRPTSDTDKFPIINIIPEFDPLNKEQTVDVWIKKVDECAQIYTWSDKQIVHYAMPKLSGIAKTWYQGLPSLLHSWAEWKVKLRESFPTCENYAELLSEMLSKRVRFGEPLDLYFYSKMNLLNRCDIAGKRAVDCLLAGIDDRNVRVGGQSAEFAEPEQVLNFLKSVKVGQVRSVGDIAKNRDKRDNHWNNSKILDKSSTSSQNSSTNKMTCYNCKEKGHPFFRCPKPRLHCENCNLLGHATADCTKSKHGAVTEEKSKNVLKIDGDYNTSLKYKIPIKVDSKLTNCIVDLGSEGTLIRISEAERLQLKWQEVNGPRLKGLGNVTYLPIGMLRTKVEVQGITEHNVPILVVDDQAIPCPLLLGHTFTERPYIKIVKTDTDVIFQKTKQHVTVKCPLVCEHAVTIGINEIKPVSVKCNNEYTGTIYVHGNIRHALKREHYLLPGEYMLKEGTDTISTTQTSLPEIRSEASDLIREQQLKDKEAFDKHRKKAVEFKEGDLVRVIRATAGIEGQSKKLEPKCRGPYRIKKVLPNDRYIVEDTPITRKGKRYEAIVAVDKIFPWLSITQSVSSSDNESSNDDESLKSDSL</sequence>
<proteinExistence type="predicted"/>
<feature type="compositionally biased region" description="Low complexity" evidence="1">
    <location>
        <begin position="401"/>
        <end position="410"/>
    </location>
</feature>
<feature type="compositionally biased region" description="Basic and acidic residues" evidence="1">
    <location>
        <begin position="101"/>
        <end position="115"/>
    </location>
</feature>
<dbReference type="InterPro" id="IPR036875">
    <property type="entry name" value="Znf_CCHC_sf"/>
</dbReference>
<feature type="compositionally biased region" description="Basic and acidic residues" evidence="1">
    <location>
        <begin position="153"/>
        <end position="169"/>
    </location>
</feature>
<feature type="region of interest" description="Disordered" evidence="1">
    <location>
        <begin position="769"/>
        <end position="789"/>
    </location>
</feature>
<feature type="region of interest" description="Disordered" evidence="1">
    <location>
        <begin position="383"/>
        <end position="410"/>
    </location>
</feature>
<evidence type="ECO:0000259" key="2">
    <source>
        <dbReference type="SMART" id="SM00343"/>
    </source>
</evidence>